<evidence type="ECO:0000313" key="1">
    <source>
        <dbReference type="EMBL" id="CUU25828.1"/>
    </source>
</evidence>
<name>A0A0U5GSH1_9GAMM</name>
<reference evidence="2" key="1">
    <citation type="submission" date="2015-11" db="EMBL/GenBank/DDBJ databases">
        <authorList>
            <person name="Blom J."/>
        </authorList>
    </citation>
    <scope>NUCLEOTIDE SEQUENCE [LARGE SCALE GENOMIC DNA]</scope>
    <source>
        <plasmid evidence="2">pEM01</plasmid>
    </source>
</reference>
<dbReference type="AlphaFoldDB" id="A0A0U5GSH1"/>
<sequence length="38" mass="4661">MLRYLAAQLMFHSDKLSRYSNPVPGYFYFPLIYPWFNN</sequence>
<dbReference type="Proteomes" id="UP000059419">
    <property type="component" value="Plasmid pEM01"/>
</dbReference>
<dbReference type="KEGG" id="ege:EM595_p0128"/>
<organism evidence="1 2">
    <name type="scientific">Duffyella gerundensis</name>
    <dbReference type="NCBI Taxonomy" id="1619313"/>
    <lineage>
        <taxon>Bacteria</taxon>
        <taxon>Pseudomonadati</taxon>
        <taxon>Pseudomonadota</taxon>
        <taxon>Gammaproteobacteria</taxon>
        <taxon>Enterobacterales</taxon>
        <taxon>Erwiniaceae</taxon>
        <taxon>Duffyella</taxon>
    </lineage>
</organism>
<protein>
    <submittedName>
        <fullName evidence="1">Uncharacterized protein</fullName>
    </submittedName>
</protein>
<keyword evidence="2" id="KW-1185">Reference proteome</keyword>
<dbReference type="PATRIC" id="fig|1619313.3.peg.3731"/>
<proteinExistence type="predicted"/>
<dbReference type="EMBL" id="LN907828">
    <property type="protein sequence ID" value="CUU25828.1"/>
    <property type="molecule type" value="Genomic_DNA"/>
</dbReference>
<accession>A0A0U5GSH1</accession>
<evidence type="ECO:0000313" key="2">
    <source>
        <dbReference type="Proteomes" id="UP000059419"/>
    </source>
</evidence>
<geneLocation type="plasmid" evidence="2">
    <name>pEM01</name>
</geneLocation>
<gene>
    <name evidence="1" type="ORF">EM595_p0128</name>
</gene>